<dbReference type="Proteomes" id="UP001235939">
    <property type="component" value="Chromosome X"/>
</dbReference>
<organism evidence="2 3">
    <name type="scientific">Cordylochernes scorpioides</name>
    <dbReference type="NCBI Taxonomy" id="51811"/>
    <lineage>
        <taxon>Eukaryota</taxon>
        <taxon>Metazoa</taxon>
        <taxon>Ecdysozoa</taxon>
        <taxon>Arthropoda</taxon>
        <taxon>Chelicerata</taxon>
        <taxon>Arachnida</taxon>
        <taxon>Pseudoscorpiones</taxon>
        <taxon>Cheliferoidea</taxon>
        <taxon>Chernetidae</taxon>
        <taxon>Cordylochernes</taxon>
    </lineage>
</organism>
<feature type="region of interest" description="Disordered" evidence="1">
    <location>
        <begin position="22"/>
        <end position="44"/>
    </location>
</feature>
<sequence length="115" mass="13461">MIIIIELVDIGIRFIDDRRFDDESKKKKKRKRSGPKSQRAQIVRSDANFPKPCGQLRRTTRESVTFARNTRQQQTLNKARSAEASSFAQCCYAEWCADFHPVHYMKALEVLLRKE</sequence>
<accession>A0ABY6LV30</accession>
<evidence type="ECO:0000313" key="3">
    <source>
        <dbReference type="Proteomes" id="UP001235939"/>
    </source>
</evidence>
<gene>
    <name evidence="2" type="ORF">LAZ67_X001941</name>
</gene>
<protein>
    <submittedName>
        <fullName evidence="2">Uncharacterized protein</fullName>
    </submittedName>
</protein>
<dbReference type="EMBL" id="CP092886">
    <property type="protein sequence ID" value="UYV84364.1"/>
    <property type="molecule type" value="Genomic_DNA"/>
</dbReference>
<name>A0ABY6LV30_9ARAC</name>
<keyword evidence="3" id="KW-1185">Reference proteome</keyword>
<evidence type="ECO:0000313" key="2">
    <source>
        <dbReference type="EMBL" id="UYV84364.1"/>
    </source>
</evidence>
<evidence type="ECO:0000256" key="1">
    <source>
        <dbReference type="SAM" id="MobiDB-lite"/>
    </source>
</evidence>
<proteinExistence type="predicted"/>
<reference evidence="2 3" key="1">
    <citation type="submission" date="2022-03" db="EMBL/GenBank/DDBJ databases">
        <title>A chromosomal length assembly of Cordylochernes scorpioides.</title>
        <authorList>
            <person name="Zeh D."/>
            <person name="Zeh J."/>
        </authorList>
    </citation>
    <scope>NUCLEOTIDE SEQUENCE [LARGE SCALE GENOMIC DNA]</scope>
    <source>
        <strain evidence="2">IN4F17</strain>
        <tissue evidence="2">Whole Body</tissue>
    </source>
</reference>